<evidence type="ECO:0000256" key="1">
    <source>
        <dbReference type="ARBA" id="ARBA00004141"/>
    </source>
</evidence>
<dbReference type="Pfam" id="PF03073">
    <property type="entry name" value="TspO_MBR"/>
    <property type="match status" value="1"/>
</dbReference>
<evidence type="ECO:0000256" key="5">
    <source>
        <dbReference type="ARBA" id="ARBA00023136"/>
    </source>
</evidence>
<dbReference type="EMBL" id="BJYU01000002">
    <property type="protein sequence ID" value="GEO12692.1"/>
    <property type="molecule type" value="Genomic_DNA"/>
</dbReference>
<evidence type="ECO:0000256" key="3">
    <source>
        <dbReference type="ARBA" id="ARBA00022692"/>
    </source>
</evidence>
<dbReference type="CDD" id="cd15904">
    <property type="entry name" value="TSPO_MBR"/>
    <property type="match status" value="1"/>
</dbReference>
<comment type="caution">
    <text evidence="7">The sequence shown here is derived from an EMBL/GenBank/DDBJ whole genome shotgun (WGS) entry which is preliminary data.</text>
</comment>
<keyword evidence="5 6" id="KW-0472">Membrane</keyword>
<organism evidence="7 8">
    <name type="scientific">Microvirga aerophila</name>
    <dbReference type="NCBI Taxonomy" id="670291"/>
    <lineage>
        <taxon>Bacteria</taxon>
        <taxon>Pseudomonadati</taxon>
        <taxon>Pseudomonadota</taxon>
        <taxon>Alphaproteobacteria</taxon>
        <taxon>Hyphomicrobiales</taxon>
        <taxon>Methylobacteriaceae</taxon>
        <taxon>Microvirga</taxon>
    </lineage>
</organism>
<proteinExistence type="inferred from homology"/>
<dbReference type="Proteomes" id="UP000321085">
    <property type="component" value="Unassembled WGS sequence"/>
</dbReference>
<feature type="transmembrane region" description="Helical" evidence="6">
    <location>
        <begin position="92"/>
        <end position="111"/>
    </location>
</feature>
<evidence type="ECO:0000256" key="2">
    <source>
        <dbReference type="ARBA" id="ARBA00007524"/>
    </source>
</evidence>
<dbReference type="InterPro" id="IPR038330">
    <property type="entry name" value="TspO/MBR-related_sf"/>
</dbReference>
<feature type="transmembrane region" description="Helical" evidence="6">
    <location>
        <begin position="145"/>
        <end position="168"/>
    </location>
</feature>
<gene>
    <name evidence="7" type="ORF">MAE02_03880</name>
</gene>
<evidence type="ECO:0000313" key="7">
    <source>
        <dbReference type="EMBL" id="GEO12692.1"/>
    </source>
</evidence>
<feature type="transmembrane region" description="Helical" evidence="6">
    <location>
        <begin position="20"/>
        <end position="39"/>
    </location>
</feature>
<sequence length="170" mass="18325">MMHPGQSTLAGGPTPPVQRFLLAVVPVAAVSIAGSLVTTPNIPTWYATLAKPGFTPPNWLFAPVWTTLYILMAYAIWRILSLPKEQPGRAAAVTAFFVQLALNSLWSFAFFGAHSPLAGLVVIAALIVAILATIKAFWPLDRFAALLLWPYLAWVGYATALNGAIWHLNG</sequence>
<dbReference type="GO" id="GO:0016020">
    <property type="term" value="C:membrane"/>
    <property type="evidence" value="ECO:0007669"/>
    <property type="project" value="UniProtKB-SubCell"/>
</dbReference>
<feature type="transmembrane region" description="Helical" evidence="6">
    <location>
        <begin position="117"/>
        <end position="138"/>
    </location>
</feature>
<keyword evidence="3 6" id="KW-0812">Transmembrane</keyword>
<dbReference type="AlphaFoldDB" id="A0A512BL41"/>
<evidence type="ECO:0000313" key="8">
    <source>
        <dbReference type="Proteomes" id="UP000321085"/>
    </source>
</evidence>
<reference evidence="7 8" key="1">
    <citation type="submission" date="2019-07" db="EMBL/GenBank/DDBJ databases">
        <title>Whole genome shotgun sequence of Microvirga aerophila NBRC 106136.</title>
        <authorList>
            <person name="Hosoyama A."/>
            <person name="Uohara A."/>
            <person name="Ohji S."/>
            <person name="Ichikawa N."/>
        </authorList>
    </citation>
    <scope>NUCLEOTIDE SEQUENCE [LARGE SCALE GENOMIC DNA]</scope>
    <source>
        <strain evidence="7 8">NBRC 106136</strain>
    </source>
</reference>
<accession>A0A512BL41</accession>
<comment type="similarity">
    <text evidence="2">Belongs to the TspO/BZRP family.</text>
</comment>
<protein>
    <submittedName>
        <fullName evidence="7">TspO and MBR</fullName>
    </submittedName>
</protein>
<dbReference type="FunFam" id="1.20.1260.100:FF:000001">
    <property type="entry name" value="translocator protein 2"/>
    <property type="match status" value="1"/>
</dbReference>
<evidence type="ECO:0000256" key="4">
    <source>
        <dbReference type="ARBA" id="ARBA00022989"/>
    </source>
</evidence>
<name>A0A512BL41_9HYPH</name>
<dbReference type="InterPro" id="IPR004307">
    <property type="entry name" value="TspO_MBR"/>
</dbReference>
<dbReference type="Gene3D" id="1.20.1260.100">
    <property type="entry name" value="TspO/MBR protein"/>
    <property type="match status" value="1"/>
</dbReference>
<keyword evidence="8" id="KW-1185">Reference proteome</keyword>
<dbReference type="PIRSF" id="PIRSF005859">
    <property type="entry name" value="PBR"/>
    <property type="match status" value="1"/>
</dbReference>
<keyword evidence="4 6" id="KW-1133">Transmembrane helix</keyword>
<comment type="subcellular location">
    <subcellularLocation>
        <location evidence="1">Membrane</location>
        <topology evidence="1">Multi-pass membrane protein</topology>
    </subcellularLocation>
</comment>
<dbReference type="GO" id="GO:0033013">
    <property type="term" value="P:tetrapyrrole metabolic process"/>
    <property type="evidence" value="ECO:0007669"/>
    <property type="project" value="UniProtKB-ARBA"/>
</dbReference>
<dbReference type="PANTHER" id="PTHR10057:SF0">
    <property type="entry name" value="TRANSLOCATOR PROTEIN"/>
    <property type="match status" value="1"/>
</dbReference>
<evidence type="ECO:0000256" key="6">
    <source>
        <dbReference type="SAM" id="Phobius"/>
    </source>
</evidence>
<feature type="transmembrane region" description="Helical" evidence="6">
    <location>
        <begin position="59"/>
        <end position="80"/>
    </location>
</feature>
<dbReference type="PANTHER" id="PTHR10057">
    <property type="entry name" value="PERIPHERAL-TYPE BENZODIAZEPINE RECEPTOR"/>
    <property type="match status" value="1"/>
</dbReference>